<evidence type="ECO:0000256" key="7">
    <source>
        <dbReference type="SAM" id="Phobius"/>
    </source>
</evidence>
<dbReference type="GO" id="GO:0005886">
    <property type="term" value="C:plasma membrane"/>
    <property type="evidence" value="ECO:0007669"/>
    <property type="project" value="UniProtKB-SubCell"/>
</dbReference>
<feature type="transmembrane region" description="Helical" evidence="7">
    <location>
        <begin position="101"/>
        <end position="123"/>
    </location>
</feature>
<dbReference type="PRINTS" id="PR01036">
    <property type="entry name" value="TCRTETB"/>
</dbReference>
<evidence type="ECO:0000313" key="9">
    <source>
        <dbReference type="EMBL" id="MBB5434049.1"/>
    </source>
</evidence>
<dbReference type="PANTHER" id="PTHR42718">
    <property type="entry name" value="MAJOR FACILITATOR SUPERFAMILY MULTIDRUG TRANSPORTER MFSC"/>
    <property type="match status" value="1"/>
</dbReference>
<keyword evidence="4 7" id="KW-0812">Transmembrane</keyword>
<dbReference type="InterPro" id="IPR036259">
    <property type="entry name" value="MFS_trans_sf"/>
</dbReference>
<feature type="transmembrane region" description="Helical" evidence="7">
    <location>
        <begin position="162"/>
        <end position="184"/>
    </location>
</feature>
<evidence type="ECO:0000259" key="8">
    <source>
        <dbReference type="PROSITE" id="PS50850"/>
    </source>
</evidence>
<keyword evidence="5 7" id="KW-1133">Transmembrane helix</keyword>
<feature type="transmembrane region" description="Helical" evidence="7">
    <location>
        <begin position="330"/>
        <end position="348"/>
    </location>
</feature>
<reference evidence="9 10" key="1">
    <citation type="submission" date="2020-08" db="EMBL/GenBank/DDBJ databases">
        <title>Sequencing the genomes of 1000 actinobacteria strains.</title>
        <authorList>
            <person name="Klenk H.-P."/>
        </authorList>
    </citation>
    <scope>NUCLEOTIDE SEQUENCE [LARGE SCALE GENOMIC DNA]</scope>
    <source>
        <strain evidence="9 10">DSM 44551</strain>
    </source>
</reference>
<evidence type="ECO:0000256" key="3">
    <source>
        <dbReference type="ARBA" id="ARBA00022475"/>
    </source>
</evidence>
<evidence type="ECO:0000256" key="6">
    <source>
        <dbReference type="ARBA" id="ARBA00023136"/>
    </source>
</evidence>
<dbReference type="PANTHER" id="PTHR42718:SF46">
    <property type="entry name" value="BLR6921 PROTEIN"/>
    <property type="match status" value="1"/>
</dbReference>
<dbReference type="Gene3D" id="1.20.1720.10">
    <property type="entry name" value="Multidrug resistance protein D"/>
    <property type="match status" value="1"/>
</dbReference>
<evidence type="ECO:0000256" key="2">
    <source>
        <dbReference type="ARBA" id="ARBA00022448"/>
    </source>
</evidence>
<feature type="transmembrane region" description="Helical" evidence="7">
    <location>
        <begin position="135"/>
        <end position="156"/>
    </location>
</feature>
<evidence type="ECO:0000313" key="10">
    <source>
        <dbReference type="Proteomes" id="UP000572635"/>
    </source>
</evidence>
<feature type="transmembrane region" description="Helical" evidence="7">
    <location>
        <begin position="360"/>
        <end position="386"/>
    </location>
</feature>
<dbReference type="InterPro" id="IPR005829">
    <property type="entry name" value="Sugar_transporter_CS"/>
</dbReference>
<feature type="transmembrane region" description="Helical" evidence="7">
    <location>
        <begin position="299"/>
        <end position="318"/>
    </location>
</feature>
<name>A0A7W8VFJ7_9ACTN</name>
<evidence type="ECO:0000256" key="4">
    <source>
        <dbReference type="ARBA" id="ARBA00022692"/>
    </source>
</evidence>
<feature type="transmembrane region" description="Helical" evidence="7">
    <location>
        <begin position="266"/>
        <end position="287"/>
    </location>
</feature>
<organism evidence="9 10">
    <name type="scientific">Nocardiopsis composta</name>
    <dbReference type="NCBI Taxonomy" id="157465"/>
    <lineage>
        <taxon>Bacteria</taxon>
        <taxon>Bacillati</taxon>
        <taxon>Actinomycetota</taxon>
        <taxon>Actinomycetes</taxon>
        <taxon>Streptosporangiales</taxon>
        <taxon>Nocardiopsidaceae</taxon>
        <taxon>Nocardiopsis</taxon>
    </lineage>
</organism>
<evidence type="ECO:0000256" key="5">
    <source>
        <dbReference type="ARBA" id="ARBA00022989"/>
    </source>
</evidence>
<evidence type="ECO:0000256" key="1">
    <source>
        <dbReference type="ARBA" id="ARBA00004651"/>
    </source>
</evidence>
<dbReference type="InterPro" id="IPR011701">
    <property type="entry name" value="MFS"/>
</dbReference>
<dbReference type="GO" id="GO:0022857">
    <property type="term" value="F:transmembrane transporter activity"/>
    <property type="evidence" value="ECO:0007669"/>
    <property type="project" value="InterPro"/>
</dbReference>
<dbReference type="EMBL" id="JACHDB010000001">
    <property type="protein sequence ID" value="MBB5434049.1"/>
    <property type="molecule type" value="Genomic_DNA"/>
</dbReference>
<feature type="transmembrane region" description="Helical" evidence="7">
    <location>
        <begin position="435"/>
        <end position="455"/>
    </location>
</feature>
<feature type="transmembrane region" description="Helical" evidence="7">
    <location>
        <begin position="43"/>
        <end position="63"/>
    </location>
</feature>
<dbReference type="PROSITE" id="PS00216">
    <property type="entry name" value="SUGAR_TRANSPORT_1"/>
    <property type="match status" value="1"/>
</dbReference>
<comment type="caution">
    <text evidence="9">The sequence shown here is derived from an EMBL/GenBank/DDBJ whole genome shotgun (WGS) entry which is preliminary data.</text>
</comment>
<keyword evidence="3" id="KW-1003">Cell membrane</keyword>
<dbReference type="AlphaFoldDB" id="A0A7W8VFJ7"/>
<feature type="transmembrane region" description="Helical" evidence="7">
    <location>
        <begin position="12"/>
        <end position="31"/>
    </location>
</feature>
<keyword evidence="10" id="KW-1185">Reference proteome</keyword>
<dbReference type="RefSeq" id="WP_184394342.1">
    <property type="nucleotide sequence ID" value="NZ_JACHDB010000001.1"/>
</dbReference>
<dbReference type="Pfam" id="PF07690">
    <property type="entry name" value="MFS_1"/>
    <property type="match status" value="1"/>
</dbReference>
<accession>A0A7W8VFJ7</accession>
<keyword evidence="2" id="KW-0813">Transport</keyword>
<dbReference type="CDD" id="cd17321">
    <property type="entry name" value="MFS_MMR_MDR_like"/>
    <property type="match status" value="1"/>
</dbReference>
<protein>
    <submittedName>
        <fullName evidence="9">EmrB/QacA subfamily drug resistance transporter</fullName>
    </submittedName>
</protein>
<feature type="transmembrane region" description="Helical" evidence="7">
    <location>
        <begin position="407"/>
        <end position="429"/>
    </location>
</feature>
<dbReference type="Gene3D" id="1.20.1250.20">
    <property type="entry name" value="MFS general substrate transporter like domains"/>
    <property type="match status" value="1"/>
</dbReference>
<feature type="domain" description="Major facilitator superfamily (MFS) profile" evidence="8">
    <location>
        <begin position="9"/>
        <end position="459"/>
    </location>
</feature>
<dbReference type="Proteomes" id="UP000572635">
    <property type="component" value="Unassembled WGS sequence"/>
</dbReference>
<dbReference type="SUPFAM" id="SSF103473">
    <property type="entry name" value="MFS general substrate transporter"/>
    <property type="match status" value="1"/>
</dbReference>
<sequence>MRAADPRLTLAAVSLVQFLVSLDLLVVNVALPRIGDALAFDDVGLGWVIHAYALTFGGLLLLGGKAADRYGRRRVLVGGLVVFGVASLLGGFALASAHLVVARAVQGIGAAALQPASLAVLSTTFPSGRARARAFGVWSAMNALGAALGVLIGGVLTEYAGWRWVMFINIPLVAVALILTWRGMAPDARGAVRGGFDVPGAVLATGGMSLLVYGIVSTDDHPWTSLPTLLTFAAAVAMLCAFFAVERRTAGDPLLRPGLLRHRTVAGANAGNLLIGAAMASVLYFMSLYVQNVLGQNPAVTGLMFLPFALGIVVGSFLAIRLGARFSRRALIVGGCALTAVGFSWFGFISPDGGFLTDILGPSVIASVGFGICLGPIISIGTVGVAPDEAGTASSLLSSTRQLGATLGLAALSAVAHTATGTATSASAVTAGYGLAMLAAAGLIAVTALIGLIALPHESADPGRAGDSTTEAARVD</sequence>
<feature type="transmembrane region" description="Helical" evidence="7">
    <location>
        <begin position="75"/>
        <end position="95"/>
    </location>
</feature>
<proteinExistence type="predicted"/>
<keyword evidence="6 7" id="KW-0472">Membrane</keyword>
<dbReference type="InterPro" id="IPR020846">
    <property type="entry name" value="MFS_dom"/>
</dbReference>
<comment type="subcellular location">
    <subcellularLocation>
        <location evidence="1">Cell membrane</location>
        <topology evidence="1">Multi-pass membrane protein</topology>
    </subcellularLocation>
</comment>
<gene>
    <name evidence="9" type="ORF">HDA36_004133</name>
</gene>
<feature type="transmembrane region" description="Helical" evidence="7">
    <location>
        <begin position="196"/>
        <end position="216"/>
    </location>
</feature>
<feature type="transmembrane region" description="Helical" evidence="7">
    <location>
        <begin position="228"/>
        <end position="245"/>
    </location>
</feature>
<dbReference type="PROSITE" id="PS50850">
    <property type="entry name" value="MFS"/>
    <property type="match status" value="1"/>
</dbReference>